<evidence type="ECO:0000313" key="3">
    <source>
        <dbReference type="Proteomes" id="UP000199397"/>
    </source>
</evidence>
<proteinExistence type="predicted"/>
<evidence type="ECO:0000313" key="2">
    <source>
        <dbReference type="EMBL" id="SEB07941.1"/>
    </source>
</evidence>
<feature type="transmembrane region" description="Helical" evidence="1">
    <location>
        <begin position="54"/>
        <end position="72"/>
    </location>
</feature>
<dbReference type="AlphaFoldDB" id="A0A1H4GF80"/>
<accession>A0A1H4GF80</accession>
<keyword evidence="1" id="KW-0812">Transmembrane</keyword>
<dbReference type="InterPro" id="IPR019253">
    <property type="entry name" value="DUF2244_TM"/>
</dbReference>
<evidence type="ECO:0000256" key="1">
    <source>
        <dbReference type="SAM" id="Phobius"/>
    </source>
</evidence>
<keyword evidence="3" id="KW-1185">Reference proteome</keyword>
<dbReference type="Proteomes" id="UP000199397">
    <property type="component" value="Unassembled WGS sequence"/>
</dbReference>
<gene>
    <name evidence="2" type="ORF">SAMN05660964_03436</name>
</gene>
<sequence length="165" mass="18722">MVTTTSNLSTECRTFEVRPNRSLSREGMIVFFLVVAALTLLVTVRFLLLGAWLILPFALLEIAVLGVSLYLFERASRYSETIQIAPDSILITTRSGVDILREYRLQPYWVNIALQRDPHHWYPSKLLLRSHGECIEIGACLTNADRKTLANTITNALESCRKTTH</sequence>
<dbReference type="Pfam" id="PF10003">
    <property type="entry name" value="DUF2244"/>
    <property type="match status" value="1"/>
</dbReference>
<dbReference type="OrthoDB" id="7062615at2"/>
<reference evidence="2 3" key="1">
    <citation type="submission" date="2016-10" db="EMBL/GenBank/DDBJ databases">
        <authorList>
            <person name="de Groot N.N."/>
        </authorList>
    </citation>
    <scope>NUCLEOTIDE SEQUENCE [LARGE SCALE GENOMIC DNA]</scope>
    <source>
        <strain evidence="2 3">DSM 21228</strain>
    </source>
</reference>
<keyword evidence="1" id="KW-0472">Membrane</keyword>
<protein>
    <submittedName>
        <fullName evidence="2">Uncharacterized membrane protein</fullName>
    </submittedName>
</protein>
<dbReference type="STRING" id="525918.SAMN05660964_03436"/>
<name>A0A1H4GF80_9GAMM</name>
<feature type="transmembrane region" description="Helical" evidence="1">
    <location>
        <begin position="28"/>
        <end position="48"/>
    </location>
</feature>
<keyword evidence="1" id="KW-1133">Transmembrane helix</keyword>
<dbReference type="RefSeq" id="WP_093070619.1">
    <property type="nucleotide sequence ID" value="NZ_FNQP01000032.1"/>
</dbReference>
<organism evidence="2 3">
    <name type="scientific">Thiothrix caldifontis</name>
    <dbReference type="NCBI Taxonomy" id="525918"/>
    <lineage>
        <taxon>Bacteria</taxon>
        <taxon>Pseudomonadati</taxon>
        <taxon>Pseudomonadota</taxon>
        <taxon>Gammaproteobacteria</taxon>
        <taxon>Thiotrichales</taxon>
        <taxon>Thiotrichaceae</taxon>
        <taxon>Thiothrix</taxon>
    </lineage>
</organism>
<dbReference type="EMBL" id="FNQP01000032">
    <property type="protein sequence ID" value="SEB07941.1"/>
    <property type="molecule type" value="Genomic_DNA"/>
</dbReference>